<accession>A0A248LIJ0</accession>
<name>A0A248LIJ0_9NEIS</name>
<protein>
    <submittedName>
        <fullName evidence="2">Uncharacterized protein</fullName>
    </submittedName>
</protein>
<sequence>MTSSVQEQTGLYAGSGGFDITVDSHTRLNGAVIGSAATADRNRLDTGTLGFGNLDNEANYKMESQSAGMSTGMNFQDQFKGTLLSQGASSLLGGGNSSGHAESTTYATVSDGTITIRDQNRQQQDVATLNRDVEHAANGLSPIFDKEREQQRLAEAQVIGEIDGQLIQVVATDKLAEANRKAAADKDYANSQEYKAASHVGHGWHLPESRYCRHSGLAGSGRQQPERWPDLTLPGWSRT</sequence>
<proteinExistence type="predicted"/>
<evidence type="ECO:0000313" key="2">
    <source>
        <dbReference type="EMBL" id="ASJ24274.1"/>
    </source>
</evidence>
<evidence type="ECO:0000313" key="3">
    <source>
        <dbReference type="Proteomes" id="UP000197424"/>
    </source>
</evidence>
<organism evidence="2 3">
    <name type="scientific">Laribacter hongkongensis</name>
    <dbReference type="NCBI Taxonomy" id="168471"/>
    <lineage>
        <taxon>Bacteria</taxon>
        <taxon>Pseudomonadati</taxon>
        <taxon>Pseudomonadota</taxon>
        <taxon>Betaproteobacteria</taxon>
        <taxon>Neisseriales</taxon>
        <taxon>Aquaspirillaceae</taxon>
        <taxon>Laribacter</taxon>
    </lineage>
</organism>
<evidence type="ECO:0000256" key="1">
    <source>
        <dbReference type="SAM" id="MobiDB-lite"/>
    </source>
</evidence>
<dbReference type="Proteomes" id="UP000197424">
    <property type="component" value="Chromosome"/>
</dbReference>
<feature type="region of interest" description="Disordered" evidence="1">
    <location>
        <begin position="215"/>
        <end position="239"/>
    </location>
</feature>
<gene>
    <name evidence="2" type="ORF">LHGZ1_1443</name>
</gene>
<dbReference type="AlphaFoldDB" id="A0A248LIJ0"/>
<dbReference type="EMBL" id="CP022115">
    <property type="protein sequence ID" value="ASJ24274.1"/>
    <property type="molecule type" value="Genomic_DNA"/>
</dbReference>
<reference evidence="3" key="1">
    <citation type="submission" date="2017-06" db="EMBL/GenBank/DDBJ databases">
        <title>Whole genome sequence of Laribacter hongkongensis LHGZ1.</title>
        <authorList>
            <person name="Chen D."/>
            <person name="Wu H."/>
            <person name="Chen J."/>
        </authorList>
    </citation>
    <scope>NUCLEOTIDE SEQUENCE [LARGE SCALE GENOMIC DNA]</scope>
    <source>
        <strain evidence="3">LHGZ1</strain>
    </source>
</reference>